<dbReference type="STRING" id="370622.LA66_05235"/>
<accession>A0A0B1Q9H2</accession>
<comment type="caution">
    <text evidence="3">The sequence shown here is derived from an EMBL/GenBank/DDBJ whole genome shotgun (WGS) entry which is preliminary data.</text>
</comment>
<name>A0A0B1Q9H2_9HYPH</name>
<dbReference type="InterPro" id="IPR010642">
    <property type="entry name" value="Invasion_prot_B"/>
</dbReference>
<dbReference type="RefSeq" id="WP_039189297.1">
    <property type="nucleotide sequence ID" value="NZ_JAQRFV010000001.1"/>
</dbReference>
<dbReference type="Pfam" id="PF06776">
    <property type="entry name" value="IalB"/>
    <property type="match status" value="1"/>
</dbReference>
<evidence type="ECO:0000313" key="4">
    <source>
        <dbReference type="Proteomes" id="UP000030826"/>
    </source>
</evidence>
<dbReference type="Proteomes" id="UP000030826">
    <property type="component" value="Unassembled WGS sequence"/>
</dbReference>
<keyword evidence="2" id="KW-0732">Signal</keyword>
<dbReference type="Gene3D" id="2.60.40.1880">
    <property type="entry name" value="Invasion associated locus B (IalB) protein"/>
    <property type="match status" value="1"/>
</dbReference>
<dbReference type="InterPro" id="IPR038696">
    <property type="entry name" value="IalB_sf"/>
</dbReference>
<gene>
    <name evidence="3" type="ORF">LA66_05235</name>
</gene>
<feature type="compositionally biased region" description="Low complexity" evidence="1">
    <location>
        <begin position="27"/>
        <end position="47"/>
    </location>
</feature>
<sequence>MTFLRRSFTALLVSAALSGMASAQEAPAAAPEESAPAAAPAEPAAPAVGGQSAASGTVRSTHGSWSIVCESAPGAPSEQCALLQNVVADDRPEVGLTVIALKTADGNTEILRVLAPLGVLLPNGLGLYVDGQDIGKAQFMRCFEDGCYAEVILDPNLRKTLSEGTSATFIVFQTPEQGIGIPVELEGFGEGFDALP</sequence>
<feature type="region of interest" description="Disordered" evidence="1">
    <location>
        <begin position="27"/>
        <end position="57"/>
    </location>
</feature>
<feature type="chain" id="PRO_5002060334" description="Invasion associated locus B family protein" evidence="2">
    <location>
        <begin position="24"/>
        <end position="196"/>
    </location>
</feature>
<dbReference type="OrthoDB" id="8454302at2"/>
<evidence type="ECO:0000256" key="1">
    <source>
        <dbReference type="SAM" id="MobiDB-lite"/>
    </source>
</evidence>
<organism evidence="3 4">
    <name type="scientific">Aureimonas altamirensis</name>
    <dbReference type="NCBI Taxonomy" id="370622"/>
    <lineage>
        <taxon>Bacteria</taxon>
        <taxon>Pseudomonadati</taxon>
        <taxon>Pseudomonadota</taxon>
        <taxon>Alphaproteobacteria</taxon>
        <taxon>Hyphomicrobiales</taxon>
        <taxon>Aurantimonadaceae</taxon>
        <taxon>Aureimonas</taxon>
    </lineage>
</organism>
<feature type="signal peptide" evidence="2">
    <location>
        <begin position="1"/>
        <end position="23"/>
    </location>
</feature>
<evidence type="ECO:0000256" key="2">
    <source>
        <dbReference type="SAM" id="SignalP"/>
    </source>
</evidence>
<protein>
    <recommendedName>
        <fullName evidence="5">Invasion associated locus B family protein</fullName>
    </recommendedName>
</protein>
<evidence type="ECO:0000313" key="3">
    <source>
        <dbReference type="EMBL" id="KHJ56021.1"/>
    </source>
</evidence>
<dbReference type="AlphaFoldDB" id="A0A0B1Q9H2"/>
<proteinExistence type="predicted"/>
<reference evidence="3 4" key="1">
    <citation type="submission" date="2014-09" db="EMBL/GenBank/DDBJ databases">
        <title>Isolation and characterization of Aurantimonas altamirensis ON-56566 from clinical sample following a dog bite.</title>
        <authorList>
            <person name="Eshaghi A."/>
            <person name="Li A."/>
            <person name="Shahinas D."/>
            <person name="Bahn P."/>
            <person name="Kus J.V."/>
            <person name="Patel S.N."/>
        </authorList>
    </citation>
    <scope>NUCLEOTIDE SEQUENCE [LARGE SCALE GENOMIC DNA]</scope>
    <source>
        <strain evidence="3 4">ON-56566</strain>
    </source>
</reference>
<evidence type="ECO:0008006" key="5">
    <source>
        <dbReference type="Google" id="ProtNLM"/>
    </source>
</evidence>
<dbReference type="EMBL" id="JRFJ01000001">
    <property type="protein sequence ID" value="KHJ56021.1"/>
    <property type="molecule type" value="Genomic_DNA"/>
</dbReference>